<dbReference type="EMBL" id="JAJSOF020000003">
    <property type="protein sequence ID" value="KAJ4449372.1"/>
    <property type="molecule type" value="Genomic_DNA"/>
</dbReference>
<organism evidence="1 2">
    <name type="scientific">Periplaneta americana</name>
    <name type="common">American cockroach</name>
    <name type="synonym">Blatta americana</name>
    <dbReference type="NCBI Taxonomy" id="6978"/>
    <lineage>
        <taxon>Eukaryota</taxon>
        <taxon>Metazoa</taxon>
        <taxon>Ecdysozoa</taxon>
        <taxon>Arthropoda</taxon>
        <taxon>Hexapoda</taxon>
        <taxon>Insecta</taxon>
        <taxon>Pterygota</taxon>
        <taxon>Neoptera</taxon>
        <taxon>Polyneoptera</taxon>
        <taxon>Dictyoptera</taxon>
        <taxon>Blattodea</taxon>
        <taxon>Blattoidea</taxon>
        <taxon>Blattidae</taxon>
        <taxon>Blattinae</taxon>
        <taxon>Periplaneta</taxon>
    </lineage>
</organism>
<accession>A0ABQ8TUK6</accession>
<sequence>MVGLCESGNEPPGSLKAGNVYQHGITFGRVAPFPVKYWDVQHDDTISSAFRLPRRNAFTYLRNPVAKASYNDWWDHRANHTIPPFWLDDRPPLLRHVDVRPAAGWSVWALHGL</sequence>
<reference evidence="1 2" key="1">
    <citation type="journal article" date="2022" name="Allergy">
        <title>Genome assembly and annotation of Periplaneta americana reveal a comprehensive cockroach allergen profile.</title>
        <authorList>
            <person name="Wang L."/>
            <person name="Xiong Q."/>
            <person name="Saelim N."/>
            <person name="Wang L."/>
            <person name="Nong W."/>
            <person name="Wan A.T."/>
            <person name="Shi M."/>
            <person name="Liu X."/>
            <person name="Cao Q."/>
            <person name="Hui J.H.L."/>
            <person name="Sookrung N."/>
            <person name="Leung T.F."/>
            <person name="Tungtrongchitr A."/>
            <person name="Tsui S.K.W."/>
        </authorList>
    </citation>
    <scope>NUCLEOTIDE SEQUENCE [LARGE SCALE GENOMIC DNA]</scope>
    <source>
        <strain evidence="1">PWHHKU_190912</strain>
    </source>
</reference>
<name>A0ABQ8TUK6_PERAM</name>
<dbReference type="Proteomes" id="UP001148838">
    <property type="component" value="Unassembled WGS sequence"/>
</dbReference>
<proteinExistence type="predicted"/>
<keyword evidence="2" id="KW-1185">Reference proteome</keyword>
<evidence type="ECO:0000313" key="1">
    <source>
        <dbReference type="EMBL" id="KAJ4449372.1"/>
    </source>
</evidence>
<evidence type="ECO:0000313" key="2">
    <source>
        <dbReference type="Proteomes" id="UP001148838"/>
    </source>
</evidence>
<gene>
    <name evidence="1" type="ORF">ANN_00770</name>
</gene>
<comment type="caution">
    <text evidence="1">The sequence shown here is derived from an EMBL/GenBank/DDBJ whole genome shotgun (WGS) entry which is preliminary data.</text>
</comment>
<protein>
    <submittedName>
        <fullName evidence="1">Uncharacterized protein</fullName>
    </submittedName>
</protein>